<dbReference type="InterPro" id="IPR014710">
    <property type="entry name" value="RmlC-like_jellyroll"/>
</dbReference>
<dbReference type="OrthoDB" id="181419at2"/>
<evidence type="ECO:0000259" key="1">
    <source>
        <dbReference type="PROSITE" id="PS50042"/>
    </source>
</evidence>
<evidence type="ECO:0000313" key="2">
    <source>
        <dbReference type="EMBL" id="SFE34795.1"/>
    </source>
</evidence>
<accession>A0A1I1ZT16</accession>
<protein>
    <submittedName>
        <fullName evidence="2">Cyclic nucleotide-binding domain-containing protein</fullName>
    </submittedName>
</protein>
<dbReference type="InterPro" id="IPR018490">
    <property type="entry name" value="cNMP-bd_dom_sf"/>
</dbReference>
<dbReference type="Pfam" id="PF00027">
    <property type="entry name" value="cNMP_binding"/>
    <property type="match status" value="1"/>
</dbReference>
<dbReference type="Proteomes" id="UP000199400">
    <property type="component" value="Unassembled WGS sequence"/>
</dbReference>
<organism evidence="2 3">
    <name type="scientific">Nannocystis exedens</name>
    <dbReference type="NCBI Taxonomy" id="54"/>
    <lineage>
        <taxon>Bacteria</taxon>
        <taxon>Pseudomonadati</taxon>
        <taxon>Myxococcota</taxon>
        <taxon>Polyangia</taxon>
        <taxon>Nannocystales</taxon>
        <taxon>Nannocystaceae</taxon>
        <taxon>Nannocystis</taxon>
    </lineage>
</organism>
<dbReference type="PROSITE" id="PS50042">
    <property type="entry name" value="CNMP_BINDING_3"/>
    <property type="match status" value="1"/>
</dbReference>
<dbReference type="Gene3D" id="2.60.120.10">
    <property type="entry name" value="Jelly Rolls"/>
    <property type="match status" value="1"/>
</dbReference>
<feature type="domain" description="Cyclic nucleotide-binding" evidence="1">
    <location>
        <begin position="104"/>
        <end position="196"/>
    </location>
</feature>
<dbReference type="AlphaFoldDB" id="A0A1I1ZT16"/>
<dbReference type="InterPro" id="IPR050397">
    <property type="entry name" value="Env_Response_Regulators"/>
</dbReference>
<dbReference type="GO" id="GO:0005829">
    <property type="term" value="C:cytosol"/>
    <property type="evidence" value="ECO:0007669"/>
    <property type="project" value="TreeGrafter"/>
</dbReference>
<dbReference type="NCBIfam" id="NF041163">
    <property type="entry name" value="encap_f2b"/>
    <property type="match status" value="1"/>
</dbReference>
<dbReference type="STRING" id="54.SAMN02745121_03946"/>
<dbReference type="CDD" id="cd00038">
    <property type="entry name" value="CAP_ED"/>
    <property type="match status" value="1"/>
</dbReference>
<dbReference type="InterPro" id="IPR000595">
    <property type="entry name" value="cNMP-bd_dom"/>
</dbReference>
<evidence type="ECO:0000313" key="3">
    <source>
        <dbReference type="Proteomes" id="UP000199400"/>
    </source>
</evidence>
<sequence length="465" mass="50881">MTDVSTPRDHAQTSLAVAAARNLATTTKSAPQMAGISPRWLLRLLPWVDVPGGTYRVNRRLTYAVGDGRVGFTSVGPRVQVIPRELTELPLLRGFEDDAVLGALADRFVQREVAAGEVIVAAGAPADQVVLLAHGKAHKLGVGKYDDSLILGVLVDGDHFGDDGLVARGDVWPFTVKAITRCIVLTLSEQALTRAIADSPALQAHVEAYARLRAQPQDKNGQQAIAMAAGHKGEVTLPTSFVDYELKPREYELSLVQTILRVHTRVADIYNEPMDQTREQLRLTIEAVREQQEHEILNNREFGLLHNVDLKQRIPTRSGPPTPEDLDELLCRRRSTRLFLAHPRTIAAFARECTRRGFYPQTLHLEGSAMIAWRGVPIVPSDKIPITPEGTSSILAMRTGADSQGVIGLHQTGIPDEVEPSLSVRSIGVDDRAIHEYLVTAYFSAAVLVPDALGMLEDVAIGRQE</sequence>
<proteinExistence type="predicted"/>
<dbReference type="PANTHER" id="PTHR24567:SF74">
    <property type="entry name" value="HTH-TYPE TRANSCRIPTIONAL REGULATOR ARCR"/>
    <property type="match status" value="1"/>
</dbReference>
<dbReference type="InterPro" id="IPR049817">
    <property type="entry name" value="Encap_f2b"/>
</dbReference>
<name>A0A1I1ZT16_9BACT</name>
<keyword evidence="3" id="KW-1185">Reference proteome</keyword>
<dbReference type="PANTHER" id="PTHR24567">
    <property type="entry name" value="CRP FAMILY TRANSCRIPTIONAL REGULATORY PROTEIN"/>
    <property type="match status" value="1"/>
</dbReference>
<dbReference type="GO" id="GO:0003700">
    <property type="term" value="F:DNA-binding transcription factor activity"/>
    <property type="evidence" value="ECO:0007669"/>
    <property type="project" value="TreeGrafter"/>
</dbReference>
<dbReference type="RefSeq" id="WP_096332987.1">
    <property type="nucleotide sequence ID" value="NZ_FOMX01000012.1"/>
</dbReference>
<dbReference type="InterPro" id="IPR045641">
    <property type="entry name" value="SrpI-like"/>
</dbReference>
<gene>
    <name evidence="2" type="ORF">SAMN02745121_03946</name>
</gene>
<dbReference type="SUPFAM" id="SSF51206">
    <property type="entry name" value="cAMP-binding domain-like"/>
    <property type="match status" value="1"/>
</dbReference>
<dbReference type="EMBL" id="FOMX01000012">
    <property type="protein sequence ID" value="SFE34795.1"/>
    <property type="molecule type" value="Genomic_DNA"/>
</dbReference>
<dbReference type="Pfam" id="PF19307">
    <property type="entry name" value="SrpI-like"/>
    <property type="match status" value="1"/>
</dbReference>
<dbReference type="SMART" id="SM00100">
    <property type="entry name" value="cNMP"/>
    <property type="match status" value="1"/>
</dbReference>
<reference evidence="3" key="1">
    <citation type="submission" date="2016-10" db="EMBL/GenBank/DDBJ databases">
        <authorList>
            <person name="Varghese N."/>
            <person name="Submissions S."/>
        </authorList>
    </citation>
    <scope>NUCLEOTIDE SEQUENCE [LARGE SCALE GENOMIC DNA]</scope>
    <source>
        <strain evidence="3">ATCC 25963</strain>
    </source>
</reference>